<dbReference type="PROSITE" id="PS50043">
    <property type="entry name" value="HTH_LUXR_2"/>
    <property type="match status" value="1"/>
</dbReference>
<dbReference type="Pfam" id="PF00196">
    <property type="entry name" value="GerE"/>
    <property type="match status" value="1"/>
</dbReference>
<evidence type="ECO:0000259" key="3">
    <source>
        <dbReference type="PROSITE" id="PS50043"/>
    </source>
</evidence>
<dbReference type="InterPro" id="IPR000792">
    <property type="entry name" value="Tscrpt_reg_LuxR_C"/>
</dbReference>
<evidence type="ECO:0000256" key="1">
    <source>
        <dbReference type="ARBA" id="ARBA00022741"/>
    </source>
</evidence>
<dbReference type="InterPro" id="IPR041664">
    <property type="entry name" value="AAA_16"/>
</dbReference>
<dbReference type="SUPFAM" id="SSF52540">
    <property type="entry name" value="P-loop containing nucleoside triphosphate hydrolases"/>
    <property type="match status" value="1"/>
</dbReference>
<name>A0ABV3ZLT8_9BACT</name>
<sequence length="863" mass="98225">MALIERDGFMSLLQKHFESIAGGEGHCILLSGEAGIGKTALVKAFCRKQAEECSIYQGACDALFTPRPLAPLYDVLWQVNKERWPVPPSSEERSLLFTNFFQELSTKKGRLLIVFEDIHWADEGTLDFIKFFVRRIYQLPCLFILTYRDDEIYLRNTLRNILGQLPPDSFTKMVLTPLSKQAVVELATQKGYSGEDVYSISEGNPFYVNEILASYSPGIPDNIKDSILAVYERQKEGTKNAWQIWSVMPEGLEIERAPKIRSMWDIDHCFAINVIVVENGKVVFKHELYRRTIEESLTPVRRMELNKMMLELFLDSFEEKGEIERILHYAKNANEKKLVLKYAPEAAKKVASIGAHKEASKLFLTAIEYFEGNDTDQLAEFYEGYAYECYLSNQIKEAIAFTEKTLALRKEKGDIEKTGKSLWFLSRLWWFQGNRENAENFAGRAIELLKDQPASSTKAMAFSTMSQLKMLSDEPTECIFWGEKAIEMAKELNNDEILSHAMNNVGTVQLSISSSEQKGITMLQQSLEIALKNSYHEHAARSYTNLGCGSIKMKNYAFAEKTLDEGIHYCEEMDLNSWTAYMLSWKARMELEKGNLTAARNIADNLLKNENQPAIIKITALIVLAKVMMRIGEKDALDLLLEAKAMSFETRELQRVAPAMIALLEYEWLTGKTIIEEEDIEHTSILMQRTGIDVEKNEFAFWMKKAGRQLFSPAEIAEAYDTSSAARVLEAATLWEKSGCPYEQALVLFEKTDEDKRNAATMIQDLGAMAVYEKMKQEMRNSGIKNIPRGIRNSTRTNAAFLTDREMDVLQLLKEELPNKAIAAQLYISPKTVDHHISSILFKLDANSRSKAVTEAIRMGILK</sequence>
<dbReference type="InterPro" id="IPR011990">
    <property type="entry name" value="TPR-like_helical_dom_sf"/>
</dbReference>
<comment type="caution">
    <text evidence="4">The sequence shown here is derived from an EMBL/GenBank/DDBJ whole genome shotgun (WGS) entry which is preliminary data.</text>
</comment>
<dbReference type="CDD" id="cd06170">
    <property type="entry name" value="LuxR_C_like"/>
    <property type="match status" value="1"/>
</dbReference>
<dbReference type="InterPro" id="IPR027417">
    <property type="entry name" value="P-loop_NTPase"/>
</dbReference>
<dbReference type="Pfam" id="PF13191">
    <property type="entry name" value="AAA_16"/>
    <property type="match status" value="1"/>
</dbReference>
<dbReference type="EMBL" id="JAULBC010000011">
    <property type="protein sequence ID" value="MEX6690861.1"/>
    <property type="molecule type" value="Genomic_DNA"/>
</dbReference>
<dbReference type="SUPFAM" id="SSF48452">
    <property type="entry name" value="TPR-like"/>
    <property type="match status" value="2"/>
</dbReference>
<evidence type="ECO:0000313" key="4">
    <source>
        <dbReference type="EMBL" id="MEX6690861.1"/>
    </source>
</evidence>
<dbReference type="PRINTS" id="PR00038">
    <property type="entry name" value="HTHLUXR"/>
</dbReference>
<gene>
    <name evidence="4" type="ORF">QTN47_25355</name>
</gene>
<keyword evidence="1" id="KW-0547">Nucleotide-binding</keyword>
<keyword evidence="5" id="KW-1185">Reference proteome</keyword>
<evidence type="ECO:0000256" key="2">
    <source>
        <dbReference type="ARBA" id="ARBA00022840"/>
    </source>
</evidence>
<protein>
    <submittedName>
        <fullName evidence="4">AAA family ATPase</fullName>
    </submittedName>
</protein>
<dbReference type="PANTHER" id="PTHR16305:SF35">
    <property type="entry name" value="TRANSCRIPTIONAL ACTIVATOR DOMAIN"/>
    <property type="match status" value="1"/>
</dbReference>
<keyword evidence="2" id="KW-0067">ATP-binding</keyword>
<accession>A0ABV3ZLT8</accession>
<reference evidence="4 5" key="1">
    <citation type="submission" date="2023-07" db="EMBL/GenBank/DDBJ databases">
        <authorList>
            <person name="Lian W.-H."/>
        </authorList>
    </citation>
    <scope>NUCLEOTIDE SEQUENCE [LARGE SCALE GENOMIC DNA]</scope>
    <source>
        <strain evidence="4 5">SYSU DXS3180</strain>
    </source>
</reference>
<evidence type="ECO:0000313" key="5">
    <source>
        <dbReference type="Proteomes" id="UP001560573"/>
    </source>
</evidence>
<dbReference type="Gene3D" id="3.40.50.300">
    <property type="entry name" value="P-loop containing nucleotide triphosphate hydrolases"/>
    <property type="match status" value="1"/>
</dbReference>
<dbReference type="Gene3D" id="1.10.10.10">
    <property type="entry name" value="Winged helix-like DNA-binding domain superfamily/Winged helix DNA-binding domain"/>
    <property type="match status" value="1"/>
</dbReference>
<dbReference type="Gene3D" id="1.25.40.10">
    <property type="entry name" value="Tetratricopeptide repeat domain"/>
    <property type="match status" value="2"/>
</dbReference>
<dbReference type="PANTHER" id="PTHR16305">
    <property type="entry name" value="TESTICULAR SOLUBLE ADENYLYL CYCLASE"/>
    <property type="match status" value="1"/>
</dbReference>
<feature type="domain" description="HTH luxR-type" evidence="3">
    <location>
        <begin position="795"/>
        <end position="860"/>
    </location>
</feature>
<dbReference type="RefSeq" id="WP_369332277.1">
    <property type="nucleotide sequence ID" value="NZ_JAULBC010000011.1"/>
</dbReference>
<dbReference type="SUPFAM" id="SSF46894">
    <property type="entry name" value="C-terminal effector domain of the bipartite response regulators"/>
    <property type="match status" value="1"/>
</dbReference>
<dbReference type="InterPro" id="IPR036388">
    <property type="entry name" value="WH-like_DNA-bd_sf"/>
</dbReference>
<dbReference type="Proteomes" id="UP001560573">
    <property type="component" value="Unassembled WGS sequence"/>
</dbReference>
<dbReference type="SMART" id="SM00421">
    <property type="entry name" value="HTH_LUXR"/>
    <property type="match status" value="1"/>
</dbReference>
<organism evidence="4 5">
    <name type="scientific">Danxiaibacter flavus</name>
    <dbReference type="NCBI Taxonomy" id="3049108"/>
    <lineage>
        <taxon>Bacteria</taxon>
        <taxon>Pseudomonadati</taxon>
        <taxon>Bacteroidota</taxon>
        <taxon>Chitinophagia</taxon>
        <taxon>Chitinophagales</taxon>
        <taxon>Chitinophagaceae</taxon>
        <taxon>Danxiaibacter</taxon>
    </lineage>
</organism>
<dbReference type="InterPro" id="IPR016032">
    <property type="entry name" value="Sig_transdc_resp-reg_C-effctor"/>
</dbReference>
<proteinExistence type="predicted"/>